<dbReference type="EMBL" id="FOCL01000005">
    <property type="protein sequence ID" value="SEO06676.1"/>
    <property type="molecule type" value="Genomic_DNA"/>
</dbReference>
<keyword evidence="5" id="KW-1185">Reference proteome</keyword>
<dbReference type="Gene3D" id="3.55.50.30">
    <property type="match status" value="1"/>
</dbReference>
<dbReference type="GO" id="GO:0016989">
    <property type="term" value="F:sigma factor antagonist activity"/>
    <property type="evidence" value="ECO:0007669"/>
    <property type="project" value="TreeGrafter"/>
</dbReference>
<dbReference type="RefSeq" id="WP_091212032.1">
    <property type="nucleotide sequence ID" value="NZ_FOCL01000005.1"/>
</dbReference>
<organism evidence="4 5">
    <name type="scientific">Mucilaginibacter gossypiicola</name>
    <dbReference type="NCBI Taxonomy" id="551995"/>
    <lineage>
        <taxon>Bacteria</taxon>
        <taxon>Pseudomonadati</taxon>
        <taxon>Bacteroidota</taxon>
        <taxon>Sphingobacteriia</taxon>
        <taxon>Sphingobacteriales</taxon>
        <taxon>Sphingobacteriaceae</taxon>
        <taxon>Mucilaginibacter</taxon>
    </lineage>
</organism>
<protein>
    <submittedName>
        <fullName evidence="4">FecR protein</fullName>
    </submittedName>
</protein>
<dbReference type="Proteomes" id="UP000198942">
    <property type="component" value="Unassembled WGS sequence"/>
</dbReference>
<evidence type="ECO:0000313" key="5">
    <source>
        <dbReference type="Proteomes" id="UP000198942"/>
    </source>
</evidence>
<dbReference type="STRING" id="551995.SAMN05192574_105178"/>
<dbReference type="InterPro" id="IPR012373">
    <property type="entry name" value="Ferrdict_sens_TM"/>
</dbReference>
<keyword evidence="1" id="KW-1133">Transmembrane helix</keyword>
<accession>A0A1H8LPA4</accession>
<dbReference type="InterPro" id="IPR032508">
    <property type="entry name" value="FecR_C"/>
</dbReference>
<dbReference type="Gene3D" id="2.60.120.1440">
    <property type="match status" value="1"/>
</dbReference>
<evidence type="ECO:0000259" key="3">
    <source>
        <dbReference type="Pfam" id="PF16344"/>
    </source>
</evidence>
<evidence type="ECO:0000313" key="4">
    <source>
        <dbReference type="EMBL" id="SEO06676.1"/>
    </source>
</evidence>
<dbReference type="OrthoDB" id="1099963at2"/>
<feature type="transmembrane region" description="Helical" evidence="1">
    <location>
        <begin position="93"/>
        <end position="110"/>
    </location>
</feature>
<dbReference type="PANTHER" id="PTHR30273:SF2">
    <property type="entry name" value="PROTEIN FECR"/>
    <property type="match status" value="1"/>
</dbReference>
<dbReference type="Pfam" id="PF04773">
    <property type="entry name" value="FecR"/>
    <property type="match status" value="1"/>
</dbReference>
<keyword evidence="1" id="KW-0812">Transmembrane</keyword>
<evidence type="ECO:0000259" key="2">
    <source>
        <dbReference type="Pfam" id="PF04773"/>
    </source>
</evidence>
<sequence>MDQRALDTFLKKFAENQHTEQEHERFITWLNALPEKEVERLLDQYGDLFRALSDHEPAKHPELLNKIEAKIDTMELDNEPVHIKPIRRSHKKYFAVAAAILLLVTIGVITRKFAGKHDLYATNAIAQKIIPGGNKAVLTLADGSQIILDSAKRGLLASQQNISVKKATDGQLIYDASGQKQSNQSNDQLAYNTISIPKGGQYQVVLPDGTKVWLNAASSLKFPVAFKGKERNVELSGEGYFEVAKNKAMPFRVAVNHTTVEVLGTHFNIMGYGDEASTNTTLLEGSVKIISGDKQKLIIPGEQARVSDGIEVAKVNAAQAIAWKNGNFNFAHENIETIMRKVARWYDVNIQYQGTTTHEGFVGTVPRSENISEVLNALELTGLVHFKIVERRVIVMP</sequence>
<name>A0A1H8LPA4_9SPHI</name>
<feature type="domain" description="Protein FecR C-terminal" evidence="3">
    <location>
        <begin position="328"/>
        <end position="395"/>
    </location>
</feature>
<feature type="domain" description="FecR protein" evidence="2">
    <location>
        <begin position="193"/>
        <end position="288"/>
    </location>
</feature>
<dbReference type="AlphaFoldDB" id="A0A1H8LPA4"/>
<proteinExistence type="predicted"/>
<evidence type="ECO:0000256" key="1">
    <source>
        <dbReference type="SAM" id="Phobius"/>
    </source>
</evidence>
<dbReference type="PANTHER" id="PTHR30273">
    <property type="entry name" value="PERIPLASMIC SIGNAL SENSOR AND SIGMA FACTOR ACTIVATOR FECR-RELATED"/>
    <property type="match status" value="1"/>
</dbReference>
<dbReference type="FunFam" id="2.60.120.1440:FF:000001">
    <property type="entry name" value="Putative anti-sigma factor"/>
    <property type="match status" value="1"/>
</dbReference>
<reference evidence="5" key="1">
    <citation type="submission" date="2016-10" db="EMBL/GenBank/DDBJ databases">
        <authorList>
            <person name="Varghese N."/>
            <person name="Submissions S."/>
        </authorList>
    </citation>
    <scope>NUCLEOTIDE SEQUENCE [LARGE SCALE GENOMIC DNA]</scope>
    <source>
        <strain evidence="5">Gh-48</strain>
    </source>
</reference>
<dbReference type="InterPro" id="IPR006860">
    <property type="entry name" value="FecR"/>
</dbReference>
<dbReference type="Pfam" id="PF16344">
    <property type="entry name" value="FecR_C"/>
    <property type="match status" value="1"/>
</dbReference>
<gene>
    <name evidence="4" type="ORF">SAMN05192574_105178</name>
</gene>
<keyword evidence="1" id="KW-0472">Membrane</keyword>